<dbReference type="InterPro" id="IPR013083">
    <property type="entry name" value="Znf_RING/FYVE/PHD"/>
</dbReference>
<keyword evidence="6" id="KW-0808">Transferase</keyword>
<dbReference type="GO" id="GO:0036503">
    <property type="term" value="P:ERAD pathway"/>
    <property type="evidence" value="ECO:0007669"/>
    <property type="project" value="TreeGrafter"/>
</dbReference>
<feature type="transmembrane region" description="Helical" evidence="16">
    <location>
        <begin position="146"/>
        <end position="170"/>
    </location>
</feature>
<evidence type="ECO:0000256" key="4">
    <source>
        <dbReference type="ARBA" id="ARBA00010089"/>
    </source>
</evidence>
<keyword evidence="8" id="KW-0479">Metal-binding</keyword>
<dbReference type="AlphaFoldDB" id="A0A4P9YJS0"/>
<comment type="subcellular location">
    <subcellularLocation>
        <location evidence="2">Endoplasmic reticulum membrane</location>
        <topology evidence="2">Multi-pass membrane protein</topology>
    </subcellularLocation>
</comment>
<keyword evidence="7 16" id="KW-0812">Transmembrane</keyword>
<dbReference type="Gene3D" id="3.30.40.10">
    <property type="entry name" value="Zinc/RING finger domain, C3HC4 (zinc finger)"/>
    <property type="match status" value="1"/>
</dbReference>
<evidence type="ECO:0000256" key="9">
    <source>
        <dbReference type="ARBA" id="ARBA00022771"/>
    </source>
</evidence>
<keyword evidence="12" id="KW-0862">Zinc</keyword>
<keyword evidence="13 16" id="KW-1133">Transmembrane helix</keyword>
<dbReference type="GO" id="GO:0008270">
    <property type="term" value="F:zinc ion binding"/>
    <property type="evidence" value="ECO:0007669"/>
    <property type="project" value="UniProtKB-KW"/>
</dbReference>
<evidence type="ECO:0000256" key="5">
    <source>
        <dbReference type="ARBA" id="ARBA00012483"/>
    </source>
</evidence>
<dbReference type="FunFam" id="3.30.40.10:FF:000259">
    <property type="entry name" value="E3 ubiquitin protein ligase RIN2"/>
    <property type="match status" value="1"/>
</dbReference>
<keyword evidence="11" id="KW-0256">Endoplasmic reticulum</keyword>
<comment type="similarity">
    <text evidence="4">Belongs to the HRD1 family.</text>
</comment>
<evidence type="ECO:0000313" key="18">
    <source>
        <dbReference type="EMBL" id="RKP19674.1"/>
    </source>
</evidence>
<evidence type="ECO:0000256" key="12">
    <source>
        <dbReference type="ARBA" id="ARBA00022833"/>
    </source>
</evidence>
<dbReference type="InterPro" id="IPR050731">
    <property type="entry name" value="HRD1_E3_ubiq-ligases"/>
</dbReference>
<organism evidence="18 19">
    <name type="scientific">Rozella allomycis (strain CSF55)</name>
    <dbReference type="NCBI Taxonomy" id="988480"/>
    <lineage>
        <taxon>Eukaryota</taxon>
        <taxon>Fungi</taxon>
        <taxon>Fungi incertae sedis</taxon>
        <taxon>Cryptomycota</taxon>
        <taxon>Cryptomycota incertae sedis</taxon>
        <taxon>Rozella</taxon>
    </lineage>
</organism>
<dbReference type="InterPro" id="IPR001841">
    <property type="entry name" value="Znf_RING"/>
</dbReference>
<dbReference type="PROSITE" id="PS50089">
    <property type="entry name" value="ZF_RING_2"/>
    <property type="match status" value="1"/>
</dbReference>
<dbReference type="Proteomes" id="UP000281549">
    <property type="component" value="Unassembled WGS sequence"/>
</dbReference>
<dbReference type="PANTHER" id="PTHR22763:SF184">
    <property type="entry name" value="E3 UBIQUITIN-PROTEIN LIGASE SYNOVIOLIN"/>
    <property type="match status" value="1"/>
</dbReference>
<feature type="transmembrane region" description="Helical" evidence="16">
    <location>
        <begin position="28"/>
        <end position="46"/>
    </location>
</feature>
<evidence type="ECO:0000256" key="2">
    <source>
        <dbReference type="ARBA" id="ARBA00004477"/>
    </source>
</evidence>
<reference evidence="19" key="1">
    <citation type="journal article" date="2018" name="Nat. Microbiol.">
        <title>Leveraging single-cell genomics to expand the fungal tree of life.</title>
        <authorList>
            <person name="Ahrendt S.R."/>
            <person name="Quandt C.A."/>
            <person name="Ciobanu D."/>
            <person name="Clum A."/>
            <person name="Salamov A."/>
            <person name="Andreopoulos B."/>
            <person name="Cheng J.F."/>
            <person name="Woyke T."/>
            <person name="Pelin A."/>
            <person name="Henrissat B."/>
            <person name="Reynolds N.K."/>
            <person name="Benny G.L."/>
            <person name="Smith M.E."/>
            <person name="James T.Y."/>
            <person name="Grigoriev I.V."/>
        </authorList>
    </citation>
    <scope>NUCLEOTIDE SEQUENCE [LARGE SCALE GENOMIC DNA]</scope>
    <source>
        <strain evidence="19">CSF55</strain>
    </source>
</reference>
<evidence type="ECO:0000256" key="7">
    <source>
        <dbReference type="ARBA" id="ARBA00022692"/>
    </source>
</evidence>
<dbReference type="EMBL" id="ML005183">
    <property type="protein sequence ID" value="RKP19674.1"/>
    <property type="molecule type" value="Genomic_DNA"/>
</dbReference>
<evidence type="ECO:0000256" key="15">
    <source>
        <dbReference type="PROSITE-ProRule" id="PRU00175"/>
    </source>
</evidence>
<dbReference type="GO" id="GO:0005789">
    <property type="term" value="C:endoplasmic reticulum membrane"/>
    <property type="evidence" value="ECO:0007669"/>
    <property type="project" value="UniProtKB-SubCell"/>
</dbReference>
<evidence type="ECO:0000256" key="6">
    <source>
        <dbReference type="ARBA" id="ARBA00022679"/>
    </source>
</evidence>
<dbReference type="PANTHER" id="PTHR22763">
    <property type="entry name" value="RING ZINC FINGER PROTEIN"/>
    <property type="match status" value="1"/>
</dbReference>
<keyword evidence="14 16" id="KW-0472">Membrane</keyword>
<dbReference type="InterPro" id="IPR058051">
    <property type="entry name" value="Znf_RING_synoviolin"/>
</dbReference>
<keyword evidence="10" id="KW-0833">Ubl conjugation pathway</keyword>
<evidence type="ECO:0000256" key="8">
    <source>
        <dbReference type="ARBA" id="ARBA00022723"/>
    </source>
</evidence>
<evidence type="ECO:0000256" key="11">
    <source>
        <dbReference type="ARBA" id="ARBA00022824"/>
    </source>
</evidence>
<evidence type="ECO:0000256" key="1">
    <source>
        <dbReference type="ARBA" id="ARBA00000900"/>
    </source>
</evidence>
<dbReference type="CDD" id="cd16479">
    <property type="entry name" value="RING-H2_synoviolin"/>
    <property type="match status" value="1"/>
</dbReference>
<sequence>IFEELSASIFQGLFALTMFRNSVNSSDFNILLCGLFCWSCFHWIYQHRSDLIVQVPNLGVIYHVKMASATLLITFIDLSILLYCFEHLTEHGVDLHFYFLYNISILFVGFMFNLTKYVLNLLEMFKPNEWHDKSLYLFYAELVQDLLKVIVLCSYFYMVTISFGLPLYLIRDCIFSFASLIKKIKQLLNFHKTMRDLQNRYPDATPDELASGDRVCIICRENMDTAKRLSCGHLFHFNCLRRWIERHNVCPTCRQPL</sequence>
<evidence type="ECO:0000256" key="16">
    <source>
        <dbReference type="SAM" id="Phobius"/>
    </source>
</evidence>
<dbReference type="EC" id="2.3.2.27" evidence="5"/>
<dbReference type="SUPFAM" id="SSF57850">
    <property type="entry name" value="RING/U-box"/>
    <property type="match status" value="1"/>
</dbReference>
<dbReference type="Pfam" id="PF25563">
    <property type="entry name" value="TPR_SYVN1_N"/>
    <property type="match status" value="1"/>
</dbReference>
<comment type="pathway">
    <text evidence="3">Protein modification; protein ubiquitination.</text>
</comment>
<evidence type="ECO:0000259" key="17">
    <source>
        <dbReference type="PROSITE" id="PS50089"/>
    </source>
</evidence>
<dbReference type="GO" id="GO:0061630">
    <property type="term" value="F:ubiquitin protein ligase activity"/>
    <property type="evidence" value="ECO:0007669"/>
    <property type="project" value="UniProtKB-EC"/>
</dbReference>
<feature type="non-terminal residue" evidence="18">
    <location>
        <position position="1"/>
    </location>
</feature>
<feature type="non-terminal residue" evidence="18">
    <location>
        <position position="257"/>
    </location>
</feature>
<dbReference type="SMART" id="SM00184">
    <property type="entry name" value="RING"/>
    <property type="match status" value="1"/>
</dbReference>
<dbReference type="GO" id="GO:0043161">
    <property type="term" value="P:proteasome-mediated ubiquitin-dependent protein catabolic process"/>
    <property type="evidence" value="ECO:0007669"/>
    <property type="project" value="TreeGrafter"/>
</dbReference>
<feature type="transmembrane region" description="Helical" evidence="16">
    <location>
        <begin position="97"/>
        <end position="119"/>
    </location>
</feature>
<accession>A0A4P9YJS0</accession>
<name>A0A4P9YJS0_ROZAC</name>
<dbReference type="InterPro" id="IPR057992">
    <property type="entry name" value="TPR_SYVN1_N"/>
</dbReference>
<evidence type="ECO:0000256" key="14">
    <source>
        <dbReference type="ARBA" id="ARBA00023136"/>
    </source>
</evidence>
<keyword evidence="9 15" id="KW-0863">Zinc-finger</keyword>
<gene>
    <name evidence="18" type="ORF">ROZALSC1DRAFT_2154</name>
</gene>
<evidence type="ECO:0000313" key="19">
    <source>
        <dbReference type="Proteomes" id="UP000281549"/>
    </source>
</evidence>
<evidence type="ECO:0000256" key="10">
    <source>
        <dbReference type="ARBA" id="ARBA00022786"/>
    </source>
</evidence>
<comment type="catalytic activity">
    <reaction evidence="1">
        <text>S-ubiquitinyl-[E2 ubiquitin-conjugating enzyme]-L-cysteine + [acceptor protein]-L-lysine = [E2 ubiquitin-conjugating enzyme]-L-cysteine + N(6)-ubiquitinyl-[acceptor protein]-L-lysine.</text>
        <dbReference type="EC" id="2.3.2.27"/>
    </reaction>
</comment>
<proteinExistence type="inferred from homology"/>
<evidence type="ECO:0000256" key="13">
    <source>
        <dbReference type="ARBA" id="ARBA00022989"/>
    </source>
</evidence>
<feature type="transmembrane region" description="Helical" evidence="16">
    <location>
        <begin position="66"/>
        <end position="85"/>
    </location>
</feature>
<protein>
    <recommendedName>
        <fullName evidence="5">RING-type E3 ubiquitin transferase</fullName>
        <ecNumber evidence="5">2.3.2.27</ecNumber>
    </recommendedName>
</protein>
<feature type="domain" description="RING-type" evidence="17">
    <location>
        <begin position="216"/>
        <end position="254"/>
    </location>
</feature>
<evidence type="ECO:0000256" key="3">
    <source>
        <dbReference type="ARBA" id="ARBA00004906"/>
    </source>
</evidence>
<dbReference type="Pfam" id="PF13639">
    <property type="entry name" value="zf-RING_2"/>
    <property type="match status" value="1"/>
</dbReference>